<reference evidence="2 3" key="1">
    <citation type="submission" date="2017-09" db="EMBL/GenBank/DDBJ databases">
        <title>Draft Genome Sequence of Corynebacterium accolens AH4003.</title>
        <authorList>
            <person name="Chen Y."/>
            <person name="Oosthuysen W.F."/>
            <person name="Kelley S."/>
            <person name="Horswill A."/>
        </authorList>
    </citation>
    <scope>NUCLEOTIDE SEQUENCE [LARGE SCALE GENOMIC DNA]</scope>
    <source>
        <strain evidence="2 3">AH4003</strain>
    </source>
</reference>
<keyword evidence="1" id="KW-1133">Transmembrane helix</keyword>
<name>A0A2A4ALY7_9CORY</name>
<comment type="caution">
    <text evidence="2">The sequence shown here is derived from an EMBL/GenBank/DDBJ whole genome shotgun (WGS) entry which is preliminary data.</text>
</comment>
<keyword evidence="1" id="KW-0472">Membrane</keyword>
<proteinExistence type="predicted"/>
<organism evidence="2 3">
    <name type="scientific">Corynebacterium accolens</name>
    <dbReference type="NCBI Taxonomy" id="38284"/>
    <lineage>
        <taxon>Bacteria</taxon>
        <taxon>Bacillati</taxon>
        <taxon>Actinomycetota</taxon>
        <taxon>Actinomycetes</taxon>
        <taxon>Mycobacteriales</taxon>
        <taxon>Corynebacteriaceae</taxon>
        <taxon>Corynebacterium</taxon>
    </lineage>
</organism>
<dbReference type="EMBL" id="NWBP01000011">
    <property type="protein sequence ID" value="PCC83512.1"/>
    <property type="molecule type" value="Genomic_DNA"/>
</dbReference>
<feature type="transmembrane region" description="Helical" evidence="1">
    <location>
        <begin position="39"/>
        <end position="56"/>
    </location>
</feature>
<accession>A0A2A4ALY7</accession>
<evidence type="ECO:0000313" key="2">
    <source>
        <dbReference type="EMBL" id="PCC83512.1"/>
    </source>
</evidence>
<feature type="transmembrane region" description="Helical" evidence="1">
    <location>
        <begin position="91"/>
        <end position="113"/>
    </location>
</feature>
<dbReference type="AlphaFoldDB" id="A0A2A4ALY7"/>
<sequence>MATTAAKARVTNRNRLIRLADVGLAIIVLSIPLQFWDDFTSFMLACLGSCVTGFGVSKLRKTIDSADLPTIELDEYMLQLHIEAREEGLKLALFSSMFMFVACGAIALGTHFLDSMDGIFVASLFFKLIMLQMLWVPFTVAKSLAGKFNRDELISGD</sequence>
<evidence type="ECO:0000313" key="3">
    <source>
        <dbReference type="Proteomes" id="UP000218690"/>
    </source>
</evidence>
<gene>
    <name evidence="2" type="ORF">COM45_03995</name>
</gene>
<evidence type="ECO:0000256" key="1">
    <source>
        <dbReference type="SAM" id="Phobius"/>
    </source>
</evidence>
<feature type="transmembrane region" description="Helical" evidence="1">
    <location>
        <begin position="16"/>
        <end position="33"/>
    </location>
</feature>
<feature type="transmembrane region" description="Helical" evidence="1">
    <location>
        <begin position="119"/>
        <end position="140"/>
    </location>
</feature>
<dbReference type="Proteomes" id="UP000218690">
    <property type="component" value="Unassembled WGS sequence"/>
</dbReference>
<protein>
    <submittedName>
        <fullName evidence="2">Uncharacterized protein</fullName>
    </submittedName>
</protein>
<keyword evidence="1" id="KW-0812">Transmembrane</keyword>